<dbReference type="Gene3D" id="1.25.40.20">
    <property type="entry name" value="Ankyrin repeat-containing domain"/>
    <property type="match status" value="1"/>
</dbReference>
<dbReference type="STRING" id="1314674.A0A0D7BIP4"/>
<protein>
    <recommendedName>
        <fullName evidence="3">Ankyrin</fullName>
    </recommendedName>
</protein>
<evidence type="ECO:0000313" key="1">
    <source>
        <dbReference type="EMBL" id="KIY70428.1"/>
    </source>
</evidence>
<name>A0A0D7BIP4_9AGAR</name>
<reference evidence="1 2" key="1">
    <citation type="journal article" date="2015" name="Fungal Genet. Biol.">
        <title>Evolution of novel wood decay mechanisms in Agaricales revealed by the genome sequences of Fistulina hepatica and Cylindrobasidium torrendii.</title>
        <authorList>
            <person name="Floudas D."/>
            <person name="Held B.W."/>
            <person name="Riley R."/>
            <person name="Nagy L.G."/>
            <person name="Koehler G."/>
            <person name="Ransdell A.S."/>
            <person name="Younus H."/>
            <person name="Chow J."/>
            <person name="Chiniquy J."/>
            <person name="Lipzen A."/>
            <person name="Tritt A."/>
            <person name="Sun H."/>
            <person name="Haridas S."/>
            <person name="LaButti K."/>
            <person name="Ohm R.A."/>
            <person name="Kues U."/>
            <person name="Blanchette R.A."/>
            <person name="Grigoriev I.V."/>
            <person name="Minto R.E."/>
            <person name="Hibbett D.S."/>
        </authorList>
    </citation>
    <scope>NUCLEOTIDE SEQUENCE [LARGE SCALE GENOMIC DNA]</scope>
    <source>
        <strain evidence="1 2">FP15055 ss-10</strain>
    </source>
</reference>
<organism evidence="1 2">
    <name type="scientific">Cylindrobasidium torrendii FP15055 ss-10</name>
    <dbReference type="NCBI Taxonomy" id="1314674"/>
    <lineage>
        <taxon>Eukaryota</taxon>
        <taxon>Fungi</taxon>
        <taxon>Dikarya</taxon>
        <taxon>Basidiomycota</taxon>
        <taxon>Agaricomycotina</taxon>
        <taxon>Agaricomycetes</taxon>
        <taxon>Agaricomycetidae</taxon>
        <taxon>Agaricales</taxon>
        <taxon>Marasmiineae</taxon>
        <taxon>Physalacriaceae</taxon>
        <taxon>Cylindrobasidium</taxon>
    </lineage>
</organism>
<proteinExistence type="predicted"/>
<dbReference type="Proteomes" id="UP000054007">
    <property type="component" value="Unassembled WGS sequence"/>
</dbReference>
<dbReference type="OrthoDB" id="539213at2759"/>
<dbReference type="SUPFAM" id="SSF48403">
    <property type="entry name" value="Ankyrin repeat"/>
    <property type="match status" value="1"/>
</dbReference>
<dbReference type="AlphaFoldDB" id="A0A0D7BIP4"/>
<dbReference type="Pfam" id="PF00023">
    <property type="entry name" value="Ank"/>
    <property type="match status" value="1"/>
</dbReference>
<gene>
    <name evidence="1" type="ORF">CYLTODRAFT_370988</name>
</gene>
<evidence type="ECO:0008006" key="3">
    <source>
        <dbReference type="Google" id="ProtNLM"/>
    </source>
</evidence>
<dbReference type="EMBL" id="KN880468">
    <property type="protein sequence ID" value="KIY70428.1"/>
    <property type="molecule type" value="Genomic_DNA"/>
</dbReference>
<dbReference type="InterPro" id="IPR002110">
    <property type="entry name" value="Ankyrin_rpt"/>
</dbReference>
<accession>A0A0D7BIP4</accession>
<evidence type="ECO:0000313" key="2">
    <source>
        <dbReference type="Proteomes" id="UP000054007"/>
    </source>
</evidence>
<sequence length="262" mass="29813">MQERAFPALNFTDLPLELIYEIQMFAGSECLPYTSRLLRAIFQNAPSSYRAQYIMRRVMSHPDKWPIDFYSRVLRFPLCSAAVLDLICEYSASVETWTLNGYTDVPKRLFRGLNSAGNCKERRKSIDELLPFLRHVMSKAPQVPTLNINAHKGYALSMAVHGGFPALIHFLLENGADPNQKEALAVNVAIRQKDLAMVRLLVEGSHPTPVYNNAKRRKCDDIVDCKKFPDLLKVAVKRDARDIVRYLKSKGLSPELSSIWEV</sequence>
<keyword evidence="2" id="KW-1185">Reference proteome</keyword>
<dbReference type="InterPro" id="IPR036770">
    <property type="entry name" value="Ankyrin_rpt-contain_sf"/>
</dbReference>